<feature type="non-terminal residue" evidence="2">
    <location>
        <position position="1"/>
    </location>
</feature>
<accession>A0A6P8YH70</accession>
<reference evidence="2" key="1">
    <citation type="submission" date="2025-08" db="UniProtKB">
        <authorList>
            <consortium name="RefSeq"/>
        </authorList>
    </citation>
    <scope>IDENTIFICATION</scope>
    <source>
        <tissue evidence="2">Total insect</tissue>
    </source>
</reference>
<dbReference type="InParanoid" id="A0A6P8YH70"/>
<proteinExistence type="predicted"/>
<name>A0A6P8YH70_THRPL</name>
<dbReference type="GeneID" id="117644025"/>
<dbReference type="AlphaFoldDB" id="A0A6P8YH70"/>
<keyword evidence="1" id="KW-1185">Reference proteome</keyword>
<protein>
    <submittedName>
        <fullName evidence="2">Uncharacterized protein LOC117644025</fullName>
    </submittedName>
</protein>
<dbReference type="KEGG" id="tpal:117644025"/>
<evidence type="ECO:0000313" key="2">
    <source>
        <dbReference type="RefSeq" id="XP_034239103.1"/>
    </source>
</evidence>
<dbReference type="Proteomes" id="UP000515158">
    <property type="component" value="Unplaced"/>
</dbReference>
<gene>
    <name evidence="2" type="primary">LOC117644025</name>
</gene>
<sequence>ADGGFGFSGSSEAAAAVEGQTRNFGGASVFGQARRRPDCPECHPSVYSYCGDRLLHDACCCLRDSQPLPPQCNLADCSFLHSKSCYEHNLITRCCCDRRLF</sequence>
<organism evidence="2">
    <name type="scientific">Thrips palmi</name>
    <name type="common">Melon thrips</name>
    <dbReference type="NCBI Taxonomy" id="161013"/>
    <lineage>
        <taxon>Eukaryota</taxon>
        <taxon>Metazoa</taxon>
        <taxon>Ecdysozoa</taxon>
        <taxon>Arthropoda</taxon>
        <taxon>Hexapoda</taxon>
        <taxon>Insecta</taxon>
        <taxon>Pterygota</taxon>
        <taxon>Neoptera</taxon>
        <taxon>Paraneoptera</taxon>
        <taxon>Thysanoptera</taxon>
        <taxon>Terebrantia</taxon>
        <taxon>Thripoidea</taxon>
        <taxon>Thripidae</taxon>
        <taxon>Thrips</taxon>
    </lineage>
</organism>
<dbReference type="RefSeq" id="XP_034239103.1">
    <property type="nucleotide sequence ID" value="XM_034383212.1"/>
</dbReference>
<dbReference type="OrthoDB" id="8112830at2759"/>
<evidence type="ECO:0000313" key="1">
    <source>
        <dbReference type="Proteomes" id="UP000515158"/>
    </source>
</evidence>